<sequence>MGIIGKIITIEREKVLTYPEEITLNLTVLLPFGESSSDATEDSIKKEIKVFKRELKKN</sequence>
<name>T2JXH3_CROWT</name>
<accession>T2JXH3</accession>
<organism evidence="1 2">
    <name type="scientific">Crocosphaera watsonii WH 0402</name>
    <dbReference type="NCBI Taxonomy" id="1284629"/>
    <lineage>
        <taxon>Bacteria</taxon>
        <taxon>Bacillati</taxon>
        <taxon>Cyanobacteriota</taxon>
        <taxon>Cyanophyceae</taxon>
        <taxon>Oscillatoriophycideae</taxon>
        <taxon>Chroococcales</taxon>
        <taxon>Aphanothecaceae</taxon>
        <taxon>Crocosphaera</taxon>
    </lineage>
</organism>
<comment type="caution">
    <text evidence="1">The sequence shown here is derived from an EMBL/GenBank/DDBJ whole genome shotgun (WGS) entry which is preliminary data.</text>
</comment>
<proteinExistence type="predicted"/>
<dbReference type="AlphaFoldDB" id="T2JXH3"/>
<dbReference type="Proteomes" id="UP000018130">
    <property type="component" value="Unassembled WGS sequence"/>
</dbReference>
<dbReference type="EMBL" id="CAQN01001220">
    <property type="protein sequence ID" value="CCQ70498.1"/>
    <property type="molecule type" value="Genomic_DNA"/>
</dbReference>
<reference evidence="1 2" key="2">
    <citation type="submission" date="2013-09" db="EMBL/GenBank/DDBJ databases">
        <title>Whole genome comparison of six Crocosphaera watsonii strains with differing phenotypes.</title>
        <authorList>
            <person name="Bench S.R."/>
            <person name="Heller P."/>
            <person name="Frank I."/>
            <person name="Arciniega M."/>
            <person name="Shilova I.N."/>
            <person name="Zehr J.P."/>
        </authorList>
    </citation>
    <scope>NUCLEOTIDE SEQUENCE [LARGE SCALE GENOMIC DNA]</scope>
    <source>
        <strain evidence="1 2">WH 0402</strain>
    </source>
</reference>
<protein>
    <submittedName>
        <fullName evidence="1">Uncharacterized protein</fullName>
    </submittedName>
</protein>
<evidence type="ECO:0000313" key="2">
    <source>
        <dbReference type="Proteomes" id="UP000018130"/>
    </source>
</evidence>
<gene>
    <name evidence="1" type="ORF">CWATWH0402_1478</name>
</gene>
<evidence type="ECO:0000313" key="1">
    <source>
        <dbReference type="EMBL" id="CCQ70498.1"/>
    </source>
</evidence>
<reference evidence="1 2" key="1">
    <citation type="submission" date="2013-01" db="EMBL/GenBank/DDBJ databases">
        <authorList>
            <person name="Bench S."/>
        </authorList>
    </citation>
    <scope>NUCLEOTIDE SEQUENCE [LARGE SCALE GENOMIC DNA]</scope>
    <source>
        <strain evidence="1 2">WH 0402</strain>
    </source>
</reference>